<protein>
    <submittedName>
        <fullName evidence="7">Olfactory receptor 52B2</fullName>
    </submittedName>
</protein>
<keyword evidence="4 5" id="KW-0472">Membrane</keyword>
<organism evidence="7 8">
    <name type="scientific">Anabarilius grahami</name>
    <name type="common">Kanglang fish</name>
    <name type="synonym">Barilius grahami</name>
    <dbReference type="NCBI Taxonomy" id="495550"/>
    <lineage>
        <taxon>Eukaryota</taxon>
        <taxon>Metazoa</taxon>
        <taxon>Chordata</taxon>
        <taxon>Craniata</taxon>
        <taxon>Vertebrata</taxon>
        <taxon>Euteleostomi</taxon>
        <taxon>Actinopterygii</taxon>
        <taxon>Neopterygii</taxon>
        <taxon>Teleostei</taxon>
        <taxon>Ostariophysi</taxon>
        <taxon>Cypriniformes</taxon>
        <taxon>Xenocyprididae</taxon>
        <taxon>Xenocypridinae</taxon>
        <taxon>Xenocypridinae incertae sedis</taxon>
        <taxon>Anabarilius</taxon>
    </lineage>
</organism>
<dbReference type="PROSITE" id="PS50262">
    <property type="entry name" value="G_PROTEIN_RECEP_F1_2"/>
    <property type="match status" value="1"/>
</dbReference>
<feature type="transmembrane region" description="Helical" evidence="5">
    <location>
        <begin position="210"/>
        <end position="233"/>
    </location>
</feature>
<dbReference type="PANTHER" id="PTHR26451:SF882">
    <property type="entry name" value="OLFACTORY RECEPTOR 11A1-LIKE ISOFORM X1"/>
    <property type="match status" value="1"/>
</dbReference>
<feature type="transmembrane region" description="Helical" evidence="5">
    <location>
        <begin position="127"/>
        <end position="146"/>
    </location>
</feature>
<dbReference type="GO" id="GO:0004930">
    <property type="term" value="F:G protein-coupled receptor activity"/>
    <property type="evidence" value="ECO:0007669"/>
    <property type="project" value="InterPro"/>
</dbReference>
<dbReference type="Proteomes" id="UP000281406">
    <property type="component" value="Unassembled WGS sequence"/>
</dbReference>
<dbReference type="InterPro" id="IPR052921">
    <property type="entry name" value="GPCR1_Superfamily_Member"/>
</dbReference>
<dbReference type="Pfam" id="PF00001">
    <property type="entry name" value="7tm_1"/>
    <property type="match status" value="1"/>
</dbReference>
<feature type="transmembrane region" description="Helical" evidence="5">
    <location>
        <begin position="86"/>
        <end position="107"/>
    </location>
</feature>
<name>A0A3N0YIG5_ANAGA</name>
<evidence type="ECO:0000259" key="6">
    <source>
        <dbReference type="PROSITE" id="PS50262"/>
    </source>
</evidence>
<dbReference type="GO" id="GO:0016020">
    <property type="term" value="C:membrane"/>
    <property type="evidence" value="ECO:0007669"/>
    <property type="project" value="UniProtKB-SubCell"/>
</dbReference>
<dbReference type="FunFam" id="1.20.1070.10:FF:000096">
    <property type="entry name" value="Odorant receptor 131-2"/>
    <property type="match status" value="1"/>
</dbReference>
<comment type="caution">
    <text evidence="7">The sequence shown here is derived from an EMBL/GenBank/DDBJ whole genome shotgun (WGS) entry which is preliminary data.</text>
</comment>
<keyword evidence="2 5" id="KW-0812">Transmembrane</keyword>
<keyword evidence="8" id="KW-1185">Reference proteome</keyword>
<dbReference type="GO" id="GO:0004984">
    <property type="term" value="F:olfactory receptor activity"/>
    <property type="evidence" value="ECO:0007669"/>
    <property type="project" value="TreeGrafter"/>
</dbReference>
<dbReference type="InterPro" id="IPR000276">
    <property type="entry name" value="GPCR_Rhodpsn"/>
</dbReference>
<evidence type="ECO:0000256" key="5">
    <source>
        <dbReference type="SAM" id="Phobius"/>
    </source>
</evidence>
<accession>A0A3N0YIG5</accession>
<dbReference type="SUPFAM" id="SSF81321">
    <property type="entry name" value="Family A G protein-coupled receptor-like"/>
    <property type="match status" value="1"/>
</dbReference>
<feature type="transmembrane region" description="Helical" evidence="5">
    <location>
        <begin position="49"/>
        <end position="71"/>
    </location>
</feature>
<reference evidence="7 8" key="1">
    <citation type="submission" date="2018-10" db="EMBL/GenBank/DDBJ databases">
        <title>Genome assembly for a Yunnan-Guizhou Plateau 3E fish, Anabarilius grahami (Regan), and its evolutionary and genetic applications.</title>
        <authorList>
            <person name="Jiang W."/>
        </authorList>
    </citation>
    <scope>NUCLEOTIDE SEQUENCE [LARGE SCALE GENOMIC DNA]</scope>
    <source>
        <strain evidence="7">AG-KIZ</strain>
        <tissue evidence="7">Muscle</tissue>
    </source>
</reference>
<dbReference type="OrthoDB" id="9845816at2759"/>
<sequence>MSNATDAANEYLHIRVWAAGVSLFILAFFNLIINWTIVREERLRSHARFVLVFHLLFSALVYFAVCFSFYLQNYLNAATTEIICKVLIRGLMTSGSNIILTITAMALDRYFAICYPLYYSKVCFKPWPWLIGIFTWGLASIIPLTLPPKTYNNSTGACGREALRGGEKQKIVLISVCTILIVSSYVRILYEGRRLGVLNRRNRAACRTIALHGTQLAVFILPNFILYLLHILLNHGSIVNSTKELFAVISFAFFSLAQCIAPIVYGLRKEELLEHLSHRFPCLSGRLKRILEWTVNIAHPQRRRQQRSELKENYELPTGIYDIVVAFMSVLLGAENDFRDFIIKRNLTDDCVTIFRLRNGIFRCRD</sequence>
<gene>
    <name evidence="7" type="ORF">DPX16_17694</name>
</gene>
<evidence type="ECO:0000256" key="2">
    <source>
        <dbReference type="ARBA" id="ARBA00022692"/>
    </source>
</evidence>
<comment type="subcellular location">
    <subcellularLocation>
        <location evidence="1">Membrane</location>
    </subcellularLocation>
</comment>
<evidence type="ECO:0000313" key="7">
    <source>
        <dbReference type="EMBL" id="ROL45578.1"/>
    </source>
</evidence>
<dbReference type="EMBL" id="RJVU01042551">
    <property type="protein sequence ID" value="ROL45578.1"/>
    <property type="molecule type" value="Genomic_DNA"/>
</dbReference>
<dbReference type="CDD" id="cd00637">
    <property type="entry name" value="7tm_classA_rhodopsin-like"/>
    <property type="match status" value="1"/>
</dbReference>
<evidence type="ECO:0000256" key="1">
    <source>
        <dbReference type="ARBA" id="ARBA00004370"/>
    </source>
</evidence>
<keyword evidence="7" id="KW-0675">Receptor</keyword>
<feature type="transmembrane region" description="Helical" evidence="5">
    <location>
        <begin position="245"/>
        <end position="267"/>
    </location>
</feature>
<dbReference type="AlphaFoldDB" id="A0A3N0YIG5"/>
<dbReference type="PANTHER" id="PTHR26451">
    <property type="entry name" value="G_PROTEIN_RECEP_F1_2 DOMAIN-CONTAINING PROTEIN"/>
    <property type="match status" value="1"/>
</dbReference>
<feature type="domain" description="G-protein coupled receptors family 1 profile" evidence="6">
    <location>
        <begin position="29"/>
        <end position="265"/>
    </location>
</feature>
<feature type="transmembrane region" description="Helical" evidence="5">
    <location>
        <begin position="171"/>
        <end position="190"/>
    </location>
</feature>
<keyword evidence="3 5" id="KW-1133">Transmembrane helix</keyword>
<feature type="transmembrane region" description="Helical" evidence="5">
    <location>
        <begin position="16"/>
        <end position="37"/>
    </location>
</feature>
<dbReference type="GO" id="GO:0005549">
    <property type="term" value="F:odorant binding"/>
    <property type="evidence" value="ECO:0007669"/>
    <property type="project" value="TreeGrafter"/>
</dbReference>
<evidence type="ECO:0000256" key="3">
    <source>
        <dbReference type="ARBA" id="ARBA00022989"/>
    </source>
</evidence>
<evidence type="ECO:0000256" key="4">
    <source>
        <dbReference type="ARBA" id="ARBA00023136"/>
    </source>
</evidence>
<dbReference type="InterPro" id="IPR017452">
    <property type="entry name" value="GPCR_Rhodpsn_7TM"/>
</dbReference>
<dbReference type="Gene3D" id="1.20.1070.10">
    <property type="entry name" value="Rhodopsin 7-helix transmembrane proteins"/>
    <property type="match status" value="1"/>
</dbReference>
<proteinExistence type="predicted"/>
<evidence type="ECO:0000313" key="8">
    <source>
        <dbReference type="Proteomes" id="UP000281406"/>
    </source>
</evidence>